<evidence type="ECO:0000256" key="6">
    <source>
        <dbReference type="SAM" id="Phobius"/>
    </source>
</evidence>
<evidence type="ECO:0000313" key="8">
    <source>
        <dbReference type="EMBL" id="GES47878.1"/>
    </source>
</evidence>
<protein>
    <recommendedName>
        <fullName evidence="7">TonB C-terminal domain-containing protein</fullName>
    </recommendedName>
</protein>
<evidence type="ECO:0000256" key="1">
    <source>
        <dbReference type="ARBA" id="ARBA00004167"/>
    </source>
</evidence>
<dbReference type="Proteomes" id="UP000390335">
    <property type="component" value="Unassembled WGS sequence"/>
</dbReference>
<gene>
    <name evidence="8" type="ORF">RsS93_04920</name>
</gene>
<feature type="compositionally biased region" description="Low complexity" evidence="5">
    <location>
        <begin position="185"/>
        <end position="199"/>
    </location>
</feature>
<evidence type="ECO:0000256" key="3">
    <source>
        <dbReference type="ARBA" id="ARBA00022989"/>
    </source>
</evidence>
<sequence>MTMRSAKVSIARRADGGMNDNYPSVLPGHELAGLEGVPRQPAAEAVAHYSRFTQISSYPEHPSEAAPVEMAEHLPIDALPERARETVAGRKTSLVFSGVGSCLFHAVIVVVLLFTFVATPEDAQEEAGDTVSVIMIGNSDADQMATGEENPQTEPEQVTAEAVQPQMVQPTEMAPEQTQPLQPDVVQPQTEETQQVQTAEPVEPVEQTQPMAVAPEQPQILATQVPAETTVIQPVEPVQPVDSQVAEVQPTEPPPEVVTPVEKPKPVERAKEVKKPAAKVAKVKSGSRGESEQDSKRGSVDGTEAAQSDTNSQVNARRTGAGSAAVANYPGKVQSRIRRAVRLSSKYEPGITVRIRLTIGSSGDLTSLSIARSSGFPELDEAVTSGIRRAAPFPPLPSEWGKPSWSFTQEVQVTGR</sequence>
<reference evidence="8 9" key="1">
    <citation type="journal article" date="2020" name="Genome Biol. Evol.">
        <title>Rhizobium dioscoreae sp. nov., a plant growth-promoting bacterium isolated from yam (Dioscorea species).</title>
        <authorList>
            <person name="Ouyabe M."/>
            <person name="Tanaka N."/>
            <person name="Shiwa Y."/>
            <person name="Fujita N."/>
            <person name="Kikuno H."/>
            <person name="Babil P."/>
            <person name="Shiwachi H."/>
        </authorList>
    </citation>
    <scope>NUCLEOTIDE SEQUENCE [LARGE SCALE GENOMIC DNA]</scope>
    <source>
        <strain evidence="8 9">S-93</strain>
    </source>
</reference>
<evidence type="ECO:0000256" key="4">
    <source>
        <dbReference type="ARBA" id="ARBA00023136"/>
    </source>
</evidence>
<keyword evidence="4 6" id="KW-0472">Membrane</keyword>
<feature type="compositionally biased region" description="Polar residues" evidence="5">
    <location>
        <begin position="305"/>
        <end position="316"/>
    </location>
</feature>
<comment type="subcellular location">
    <subcellularLocation>
        <location evidence="1">Membrane</location>
        <topology evidence="1">Single-pass membrane protein</topology>
    </subcellularLocation>
</comment>
<dbReference type="Gene3D" id="3.30.1150.10">
    <property type="match status" value="1"/>
</dbReference>
<dbReference type="PROSITE" id="PS52015">
    <property type="entry name" value="TONB_CTD"/>
    <property type="match status" value="1"/>
</dbReference>
<feature type="region of interest" description="Disordered" evidence="5">
    <location>
        <begin position="170"/>
        <end position="199"/>
    </location>
</feature>
<dbReference type="EMBL" id="BLAJ01000001">
    <property type="protein sequence ID" value="GES47878.1"/>
    <property type="molecule type" value="Genomic_DNA"/>
</dbReference>
<evidence type="ECO:0000313" key="9">
    <source>
        <dbReference type="Proteomes" id="UP000390335"/>
    </source>
</evidence>
<evidence type="ECO:0000256" key="2">
    <source>
        <dbReference type="ARBA" id="ARBA00022692"/>
    </source>
</evidence>
<keyword evidence="3 6" id="KW-1133">Transmembrane helix</keyword>
<dbReference type="SUPFAM" id="SSF74653">
    <property type="entry name" value="TolA/TonB C-terminal domain"/>
    <property type="match status" value="1"/>
</dbReference>
<dbReference type="RefSeq" id="WP_113420457.1">
    <property type="nucleotide sequence ID" value="NZ_BLAI01000014.1"/>
</dbReference>
<keyword evidence="2 6" id="KW-0812">Transmembrane</keyword>
<feature type="compositionally biased region" description="Basic and acidic residues" evidence="5">
    <location>
        <begin position="262"/>
        <end position="275"/>
    </location>
</feature>
<dbReference type="NCBIfam" id="TIGR01352">
    <property type="entry name" value="tonB_Cterm"/>
    <property type="match status" value="1"/>
</dbReference>
<name>A0ABQ0YXZ0_9HYPH</name>
<comment type="caution">
    <text evidence="8">The sequence shown here is derived from an EMBL/GenBank/DDBJ whole genome shotgun (WGS) entry which is preliminary data.</text>
</comment>
<dbReference type="InterPro" id="IPR006260">
    <property type="entry name" value="TonB/TolA_C"/>
</dbReference>
<evidence type="ECO:0000259" key="7">
    <source>
        <dbReference type="PROSITE" id="PS52015"/>
    </source>
</evidence>
<feature type="domain" description="TonB C-terminal" evidence="7">
    <location>
        <begin position="325"/>
        <end position="416"/>
    </location>
</feature>
<proteinExistence type="predicted"/>
<organism evidence="8 9">
    <name type="scientific">Rhizobium dioscoreae</name>
    <dbReference type="NCBI Taxonomy" id="2653122"/>
    <lineage>
        <taxon>Bacteria</taxon>
        <taxon>Pseudomonadati</taxon>
        <taxon>Pseudomonadota</taxon>
        <taxon>Alphaproteobacteria</taxon>
        <taxon>Hyphomicrobiales</taxon>
        <taxon>Rhizobiaceae</taxon>
        <taxon>Rhizobium/Agrobacterium group</taxon>
        <taxon>Rhizobium</taxon>
    </lineage>
</organism>
<feature type="region of interest" description="Disordered" evidence="5">
    <location>
        <begin position="143"/>
        <end position="162"/>
    </location>
</feature>
<accession>A0ABQ0YXZ0</accession>
<feature type="transmembrane region" description="Helical" evidence="6">
    <location>
        <begin position="94"/>
        <end position="117"/>
    </location>
</feature>
<keyword evidence="9" id="KW-1185">Reference proteome</keyword>
<dbReference type="InterPro" id="IPR037682">
    <property type="entry name" value="TonB_C"/>
</dbReference>
<dbReference type="Pfam" id="PF13103">
    <property type="entry name" value="TonB_2"/>
    <property type="match status" value="1"/>
</dbReference>
<feature type="region of interest" description="Disordered" evidence="5">
    <location>
        <begin position="242"/>
        <end position="327"/>
    </location>
</feature>
<evidence type="ECO:0000256" key="5">
    <source>
        <dbReference type="SAM" id="MobiDB-lite"/>
    </source>
</evidence>
<feature type="compositionally biased region" description="Basic and acidic residues" evidence="5">
    <location>
        <begin position="287"/>
        <end position="299"/>
    </location>
</feature>